<gene>
    <name evidence="1" type="ORF">PGTUg99_009599</name>
</gene>
<reference evidence="1 2" key="1">
    <citation type="submission" date="2019-05" db="EMBL/GenBank/DDBJ databases">
        <title>Emergence of the Ug99 lineage of the wheat stem rust pathogen through somatic hybridization.</title>
        <authorList>
            <person name="Li F."/>
            <person name="Upadhyaya N.M."/>
            <person name="Sperschneider J."/>
            <person name="Matny O."/>
            <person name="Nguyen-Phuc H."/>
            <person name="Mago R."/>
            <person name="Raley C."/>
            <person name="Miller M.E."/>
            <person name="Silverstein K.A.T."/>
            <person name="Henningsen E."/>
            <person name="Hirsch C.D."/>
            <person name="Visser B."/>
            <person name="Pretorius Z.A."/>
            <person name="Steffenson B.J."/>
            <person name="Schwessinger B."/>
            <person name="Dodds P.N."/>
            <person name="Figueroa M."/>
        </authorList>
    </citation>
    <scope>NUCLEOTIDE SEQUENCE [LARGE SCALE GENOMIC DNA]</scope>
    <source>
        <strain evidence="1 2">Ug99</strain>
    </source>
</reference>
<accession>A0A5B0ME70</accession>
<evidence type="ECO:0000313" key="1">
    <source>
        <dbReference type="EMBL" id="KAA1075457.1"/>
    </source>
</evidence>
<organism evidence="1 2">
    <name type="scientific">Puccinia graminis f. sp. tritici</name>
    <dbReference type="NCBI Taxonomy" id="56615"/>
    <lineage>
        <taxon>Eukaryota</taxon>
        <taxon>Fungi</taxon>
        <taxon>Dikarya</taxon>
        <taxon>Basidiomycota</taxon>
        <taxon>Pucciniomycotina</taxon>
        <taxon>Pucciniomycetes</taxon>
        <taxon>Pucciniales</taxon>
        <taxon>Pucciniaceae</taxon>
        <taxon>Puccinia</taxon>
    </lineage>
</organism>
<name>A0A5B0ME70_PUCGR</name>
<evidence type="ECO:0000313" key="2">
    <source>
        <dbReference type="Proteomes" id="UP000325313"/>
    </source>
</evidence>
<dbReference type="AlphaFoldDB" id="A0A5B0ME70"/>
<sequence>MQEFYPEFAKWPCTTTASEDEGPVIPEVPRPLFVAIIIEYHIWLPSPNPNRDA</sequence>
<comment type="caution">
    <text evidence="1">The sequence shown here is derived from an EMBL/GenBank/DDBJ whole genome shotgun (WGS) entry which is preliminary data.</text>
</comment>
<dbReference type="Proteomes" id="UP000325313">
    <property type="component" value="Unassembled WGS sequence"/>
</dbReference>
<protein>
    <submittedName>
        <fullName evidence="1">Uncharacterized protein</fullName>
    </submittedName>
</protein>
<proteinExistence type="predicted"/>
<dbReference type="EMBL" id="VDEP01000472">
    <property type="protein sequence ID" value="KAA1075457.1"/>
    <property type="molecule type" value="Genomic_DNA"/>
</dbReference>